<dbReference type="RefSeq" id="WP_193943501.1">
    <property type="nucleotide sequence ID" value="NZ_JADEWB010000114.1"/>
</dbReference>
<evidence type="ECO:0000256" key="1">
    <source>
        <dbReference type="SAM" id="MobiDB-lite"/>
    </source>
</evidence>
<feature type="compositionally biased region" description="Polar residues" evidence="1">
    <location>
        <begin position="10"/>
        <end position="38"/>
    </location>
</feature>
<proteinExistence type="predicted"/>
<evidence type="ECO:0000313" key="3">
    <source>
        <dbReference type="Proteomes" id="UP000606776"/>
    </source>
</evidence>
<feature type="region of interest" description="Disordered" evidence="1">
    <location>
        <begin position="9"/>
        <end position="50"/>
    </location>
</feature>
<protein>
    <submittedName>
        <fullName evidence="2">Uncharacterized protein</fullName>
    </submittedName>
</protein>
<dbReference type="EMBL" id="JADEWB010000114">
    <property type="protein sequence ID" value="MBE9237753.1"/>
    <property type="molecule type" value="Genomic_DNA"/>
</dbReference>
<accession>A0ABR9VGY8</accession>
<reference evidence="2 3" key="1">
    <citation type="submission" date="2020-10" db="EMBL/GenBank/DDBJ databases">
        <authorList>
            <person name="Castelo-Branco R."/>
            <person name="Eusebio N."/>
            <person name="Adriana R."/>
            <person name="Vieira A."/>
            <person name="Brugerolle De Fraissinette N."/>
            <person name="Rezende De Castro R."/>
            <person name="Schneider M.P."/>
            <person name="Vasconcelos V."/>
            <person name="Leao P.N."/>
        </authorList>
    </citation>
    <scope>NUCLEOTIDE SEQUENCE [LARGE SCALE GENOMIC DNA]</scope>
    <source>
        <strain evidence="2 3">LEGE 00250</strain>
    </source>
</reference>
<comment type="caution">
    <text evidence="2">The sequence shown here is derived from an EMBL/GenBank/DDBJ whole genome shotgun (WGS) entry which is preliminary data.</text>
</comment>
<dbReference type="Proteomes" id="UP000606776">
    <property type="component" value="Unassembled WGS sequence"/>
</dbReference>
<sequence>MEKIKLIIQSPVTSHQSPVTSHQSPVTSHQSPVTSHQSPVYLPIFGSNFK</sequence>
<gene>
    <name evidence="2" type="ORF">IQ227_17385</name>
</gene>
<evidence type="ECO:0000313" key="2">
    <source>
        <dbReference type="EMBL" id="MBE9237753.1"/>
    </source>
</evidence>
<name>A0ABR9VGY8_9CYAN</name>
<keyword evidence="3" id="KW-1185">Reference proteome</keyword>
<organism evidence="2 3">
    <name type="scientific">Sphaerospermopsis aphanizomenoides LEGE 00250</name>
    <dbReference type="NCBI Taxonomy" id="2777972"/>
    <lineage>
        <taxon>Bacteria</taxon>
        <taxon>Bacillati</taxon>
        <taxon>Cyanobacteriota</taxon>
        <taxon>Cyanophyceae</taxon>
        <taxon>Nostocales</taxon>
        <taxon>Aphanizomenonaceae</taxon>
        <taxon>Sphaerospermopsis</taxon>
        <taxon>Sphaerospermopsis aphanizomenoides</taxon>
    </lineage>
</organism>